<evidence type="ECO:0000313" key="4">
    <source>
        <dbReference type="Proteomes" id="UP000444721"/>
    </source>
</evidence>
<dbReference type="EMBL" id="VFQX01000006">
    <property type="protein sequence ID" value="KAF0983352.1"/>
    <property type="molecule type" value="Genomic_DNA"/>
</dbReference>
<dbReference type="Gene3D" id="3.20.20.100">
    <property type="entry name" value="NADP-dependent oxidoreductase domain"/>
    <property type="match status" value="1"/>
</dbReference>
<feature type="domain" description="NADP-dependent oxidoreductase" evidence="2">
    <location>
        <begin position="37"/>
        <end position="358"/>
    </location>
</feature>
<dbReference type="PANTHER" id="PTHR43364:SF4">
    <property type="entry name" value="NAD(P)-LINKED OXIDOREDUCTASE SUPERFAMILY PROTEIN"/>
    <property type="match status" value="1"/>
</dbReference>
<dbReference type="GO" id="GO:0005829">
    <property type="term" value="C:cytosol"/>
    <property type="evidence" value="ECO:0007669"/>
    <property type="project" value="TreeGrafter"/>
</dbReference>
<dbReference type="InterPro" id="IPR050523">
    <property type="entry name" value="AKR_Detox_Biosynth"/>
</dbReference>
<keyword evidence="4" id="KW-1185">Reference proteome</keyword>
<dbReference type="OMA" id="YLPWSPL"/>
<evidence type="ECO:0000259" key="2">
    <source>
        <dbReference type="Pfam" id="PF00248"/>
    </source>
</evidence>
<evidence type="ECO:0000313" key="3">
    <source>
        <dbReference type="EMBL" id="KAF0983352.1"/>
    </source>
</evidence>
<accession>A0A6A5C8T5</accession>
<dbReference type="CDD" id="cd19079">
    <property type="entry name" value="AKR_EcYajO-like"/>
    <property type="match status" value="1"/>
</dbReference>
<sequence length="370" mass="42020">MSSTTNITATTTATTSVERIPYTKYRKFGNTGLRVSPICFGCMSFGTPKWQDWVLGEEESMKLLKRAYELGINFFDTADMYSNGESERILGKFLKQNNIPREQVVIATKVYFPVDKSGEQKRLLFTPEKVVPNTSGLSRKHIMQAIEDSLQRLGTDYIDLYIIHRWDNNTPIEETMEALHDLVKCGKVRYIGASTMWAWQFAKAQFIAEKRGWTKFVSMQNLYNLIYREEERDMIPLCRDLGVTITPWSPIARGILARAHEFANTNDFRGTTVRATTDPFLKTFENAVEESDKEILRRVSEISKKKNVTPAQLSIAWLLHKPGVSAPVVGATKLENVDLNVAAVNIELSAEELKYLEEPYKAKAVQGGLQ</sequence>
<dbReference type="Pfam" id="PF00248">
    <property type="entry name" value="Aldo_ket_red"/>
    <property type="match status" value="1"/>
</dbReference>
<evidence type="ECO:0000256" key="1">
    <source>
        <dbReference type="ARBA" id="ARBA00023002"/>
    </source>
</evidence>
<dbReference type="PANTHER" id="PTHR43364">
    <property type="entry name" value="NADH-SPECIFIC METHYLGLYOXAL REDUCTASE-RELATED"/>
    <property type="match status" value="1"/>
</dbReference>
<dbReference type="VEuPathDB" id="AmoebaDB:NfTy_012020"/>
<dbReference type="FunFam" id="3.20.20.100:FF:000004">
    <property type="entry name" value="Oxidoreductase, aldo/keto reductase"/>
    <property type="match status" value="1"/>
</dbReference>
<dbReference type="InterPro" id="IPR036812">
    <property type="entry name" value="NAD(P)_OxRdtase_dom_sf"/>
</dbReference>
<dbReference type="VEuPathDB" id="AmoebaDB:FDP41_010417"/>
<gene>
    <name evidence="3" type="ORF">FDP41_010417</name>
</gene>
<organism evidence="3 4">
    <name type="scientific">Naegleria fowleri</name>
    <name type="common">Brain eating amoeba</name>
    <dbReference type="NCBI Taxonomy" id="5763"/>
    <lineage>
        <taxon>Eukaryota</taxon>
        <taxon>Discoba</taxon>
        <taxon>Heterolobosea</taxon>
        <taxon>Tetramitia</taxon>
        <taxon>Eutetramitia</taxon>
        <taxon>Vahlkampfiidae</taxon>
        <taxon>Naegleria</taxon>
    </lineage>
</organism>
<dbReference type="RefSeq" id="XP_044568065.1">
    <property type="nucleotide sequence ID" value="XM_044700713.1"/>
</dbReference>
<name>A0A6A5C8T5_NAEFO</name>
<reference evidence="3 4" key="1">
    <citation type="journal article" date="2019" name="Sci. Rep.">
        <title>Nanopore sequencing improves the draft genome of the human pathogenic amoeba Naegleria fowleri.</title>
        <authorList>
            <person name="Liechti N."/>
            <person name="Schurch N."/>
            <person name="Bruggmann R."/>
            <person name="Wittwer M."/>
        </authorList>
    </citation>
    <scope>NUCLEOTIDE SEQUENCE [LARGE SCALE GENOMIC DNA]</scope>
    <source>
        <strain evidence="3 4">ATCC 30894</strain>
    </source>
</reference>
<proteinExistence type="predicted"/>
<dbReference type="GO" id="GO:0016491">
    <property type="term" value="F:oxidoreductase activity"/>
    <property type="evidence" value="ECO:0007669"/>
    <property type="project" value="UniProtKB-KW"/>
</dbReference>
<dbReference type="GeneID" id="68117632"/>
<dbReference type="OrthoDB" id="37537at2759"/>
<comment type="caution">
    <text evidence="3">The sequence shown here is derived from an EMBL/GenBank/DDBJ whole genome shotgun (WGS) entry which is preliminary data.</text>
</comment>
<dbReference type="AlphaFoldDB" id="A0A6A5C8T5"/>
<dbReference type="VEuPathDB" id="AmoebaDB:NF0067800"/>
<dbReference type="InterPro" id="IPR023210">
    <property type="entry name" value="NADP_OxRdtase_dom"/>
</dbReference>
<keyword evidence="1" id="KW-0560">Oxidoreductase</keyword>
<dbReference type="SUPFAM" id="SSF51430">
    <property type="entry name" value="NAD(P)-linked oxidoreductase"/>
    <property type="match status" value="1"/>
</dbReference>
<protein>
    <recommendedName>
        <fullName evidence="2">NADP-dependent oxidoreductase domain-containing protein</fullName>
    </recommendedName>
</protein>
<dbReference type="Proteomes" id="UP000444721">
    <property type="component" value="Unassembled WGS sequence"/>
</dbReference>